<feature type="domain" description="C2H2-type" evidence="2">
    <location>
        <begin position="44"/>
        <end position="71"/>
    </location>
</feature>
<dbReference type="Pfam" id="PF00096">
    <property type="entry name" value="zf-C2H2"/>
    <property type="match status" value="2"/>
</dbReference>
<evidence type="ECO:0000256" key="1">
    <source>
        <dbReference type="PROSITE-ProRule" id="PRU00042"/>
    </source>
</evidence>
<dbReference type="AlphaFoldDB" id="A0A1B6KMB2"/>
<gene>
    <name evidence="3" type="ORF">g.52523</name>
</gene>
<name>A0A1B6KMB2_9HEMI</name>
<sequence>DSQDELSEEGYEYYSDPLHIEGCSRRKTTRRRGGGNDSNSPGCYKCSRCGKSYRYLRGLTRHQQFQCGGKEPQFQCPLCPKRTTLKDNMYKHVALKHNVSLTAKLG</sequence>
<protein>
    <recommendedName>
        <fullName evidence="2">C2H2-type domain-containing protein</fullName>
    </recommendedName>
</protein>
<dbReference type="InterPro" id="IPR013087">
    <property type="entry name" value="Znf_C2H2_type"/>
</dbReference>
<reference evidence="3" key="1">
    <citation type="submission" date="2015-11" db="EMBL/GenBank/DDBJ databases">
        <title>De novo transcriptome assembly of four potential Pierce s Disease insect vectors from Arizona vineyards.</title>
        <authorList>
            <person name="Tassone E.E."/>
        </authorList>
    </citation>
    <scope>NUCLEOTIDE SEQUENCE</scope>
</reference>
<organism evidence="3">
    <name type="scientific">Graphocephala atropunctata</name>
    <dbReference type="NCBI Taxonomy" id="36148"/>
    <lineage>
        <taxon>Eukaryota</taxon>
        <taxon>Metazoa</taxon>
        <taxon>Ecdysozoa</taxon>
        <taxon>Arthropoda</taxon>
        <taxon>Hexapoda</taxon>
        <taxon>Insecta</taxon>
        <taxon>Pterygota</taxon>
        <taxon>Neoptera</taxon>
        <taxon>Paraneoptera</taxon>
        <taxon>Hemiptera</taxon>
        <taxon>Auchenorrhyncha</taxon>
        <taxon>Membracoidea</taxon>
        <taxon>Cicadellidae</taxon>
        <taxon>Cicadellinae</taxon>
        <taxon>Cicadellini</taxon>
        <taxon>Graphocephala</taxon>
    </lineage>
</organism>
<dbReference type="SMART" id="SM00355">
    <property type="entry name" value="ZnF_C2H2"/>
    <property type="match status" value="2"/>
</dbReference>
<keyword evidence="1" id="KW-0479">Metal-binding</keyword>
<keyword evidence="1" id="KW-0862">Zinc</keyword>
<dbReference type="EMBL" id="GEBQ01027416">
    <property type="protein sequence ID" value="JAT12561.1"/>
    <property type="molecule type" value="Transcribed_RNA"/>
</dbReference>
<proteinExistence type="predicted"/>
<dbReference type="InterPro" id="IPR036236">
    <property type="entry name" value="Znf_C2H2_sf"/>
</dbReference>
<dbReference type="Gene3D" id="3.30.160.60">
    <property type="entry name" value="Classic Zinc Finger"/>
    <property type="match status" value="1"/>
</dbReference>
<accession>A0A1B6KMB2</accession>
<evidence type="ECO:0000259" key="2">
    <source>
        <dbReference type="PROSITE" id="PS50157"/>
    </source>
</evidence>
<evidence type="ECO:0000313" key="3">
    <source>
        <dbReference type="EMBL" id="JAT12561.1"/>
    </source>
</evidence>
<dbReference type="GO" id="GO:0008270">
    <property type="term" value="F:zinc ion binding"/>
    <property type="evidence" value="ECO:0007669"/>
    <property type="project" value="UniProtKB-KW"/>
</dbReference>
<dbReference type="SUPFAM" id="SSF57667">
    <property type="entry name" value="beta-beta-alpha zinc fingers"/>
    <property type="match status" value="1"/>
</dbReference>
<keyword evidence="1" id="KW-0863">Zinc-finger</keyword>
<feature type="non-terminal residue" evidence="3">
    <location>
        <position position="1"/>
    </location>
</feature>
<dbReference type="PROSITE" id="PS50157">
    <property type="entry name" value="ZINC_FINGER_C2H2_2"/>
    <property type="match status" value="1"/>
</dbReference>